<name>A0A929RWY9_9BACT</name>
<dbReference type="AlphaFoldDB" id="A0A929RWY9"/>
<accession>A0A929RWY9</accession>
<organism evidence="2 3">
    <name type="scientific">Alloprevotella tannerae</name>
    <dbReference type="NCBI Taxonomy" id="76122"/>
    <lineage>
        <taxon>Bacteria</taxon>
        <taxon>Pseudomonadati</taxon>
        <taxon>Bacteroidota</taxon>
        <taxon>Bacteroidia</taxon>
        <taxon>Bacteroidales</taxon>
        <taxon>Prevotellaceae</taxon>
        <taxon>Alloprevotella</taxon>
    </lineage>
</organism>
<proteinExistence type="predicted"/>
<dbReference type="Proteomes" id="UP000704068">
    <property type="component" value="Unassembled WGS sequence"/>
</dbReference>
<evidence type="ECO:0000256" key="1">
    <source>
        <dbReference type="SAM" id="MobiDB-lite"/>
    </source>
</evidence>
<dbReference type="EMBL" id="JABZGR010000025">
    <property type="protein sequence ID" value="MBF0970848.1"/>
    <property type="molecule type" value="Genomic_DNA"/>
</dbReference>
<reference evidence="2" key="1">
    <citation type="submission" date="2020-04" db="EMBL/GenBank/DDBJ databases">
        <title>Deep metagenomics examines the oral microbiome during advanced dental caries in children, revealing novel taxa and co-occurrences with host molecules.</title>
        <authorList>
            <person name="Baker J.L."/>
            <person name="Morton J.T."/>
            <person name="Dinis M."/>
            <person name="Alvarez R."/>
            <person name="Tran N.C."/>
            <person name="Knight R."/>
            <person name="Edlund A."/>
        </authorList>
    </citation>
    <scope>NUCLEOTIDE SEQUENCE</scope>
    <source>
        <strain evidence="2">JCVI_34_bin.1</strain>
    </source>
</reference>
<evidence type="ECO:0000313" key="3">
    <source>
        <dbReference type="Proteomes" id="UP000704068"/>
    </source>
</evidence>
<protein>
    <submittedName>
        <fullName evidence="2">Uncharacterized protein</fullName>
    </submittedName>
</protein>
<sequence length="306" mass="34644">MVTLSACSRDGGDNIPEKPTTDEPTPDDSNSGEVQQKGDSIFAKISQATGARIGQDLNGLLVGDTIYYNLTIEDSKASKLTDYTLDLEGVNSTYNHRRFNKDFILKIAKIESDGSTKDWHQVNSFPYVLPEKGRYRLMYVANSDGTFIHEFKLQRRLNKEPHSKVTNLSVVFNVLAINLLYAVESTEDLYGANAYLVRYSLSISIKSGDFATDKLFEKAPGRSYSYKIVCDGVEYNDTFEPGVWQTFYNQSKYHYYGKNSGPEFQDKYISELVITVKPSSDAPPTLFQYKNLRMVREVNGRRKSRG</sequence>
<comment type="caution">
    <text evidence="2">The sequence shown here is derived from an EMBL/GenBank/DDBJ whole genome shotgun (WGS) entry which is preliminary data.</text>
</comment>
<feature type="region of interest" description="Disordered" evidence="1">
    <location>
        <begin position="1"/>
        <end position="35"/>
    </location>
</feature>
<feature type="compositionally biased region" description="Basic and acidic residues" evidence="1">
    <location>
        <begin position="10"/>
        <end position="21"/>
    </location>
</feature>
<gene>
    <name evidence="2" type="ORF">HXK21_07395</name>
</gene>
<evidence type="ECO:0000313" key="2">
    <source>
        <dbReference type="EMBL" id="MBF0970848.1"/>
    </source>
</evidence>